<feature type="region of interest" description="Disordered" evidence="1">
    <location>
        <begin position="1"/>
        <end position="25"/>
    </location>
</feature>
<name>A0A5B7FU26_PORTR</name>
<feature type="compositionally biased region" description="Polar residues" evidence="1">
    <location>
        <begin position="1"/>
        <end position="17"/>
    </location>
</feature>
<dbReference type="AlphaFoldDB" id="A0A5B7FU26"/>
<evidence type="ECO:0000313" key="2">
    <source>
        <dbReference type="EMBL" id="MPC48408.1"/>
    </source>
</evidence>
<dbReference type="EMBL" id="VSRR010008269">
    <property type="protein sequence ID" value="MPC48408.1"/>
    <property type="molecule type" value="Genomic_DNA"/>
</dbReference>
<proteinExistence type="predicted"/>
<sequence>MQLTQRKGSTGHTQPDTACTMPPHFRYNNRSLNASLNMSLRGVKGTMTSICGSTLRTKDI</sequence>
<keyword evidence="3" id="KW-1185">Reference proteome</keyword>
<gene>
    <name evidence="2" type="ORF">E2C01_042180</name>
</gene>
<evidence type="ECO:0000256" key="1">
    <source>
        <dbReference type="SAM" id="MobiDB-lite"/>
    </source>
</evidence>
<reference evidence="2 3" key="1">
    <citation type="submission" date="2019-05" db="EMBL/GenBank/DDBJ databases">
        <title>Another draft genome of Portunus trituberculatus and its Hox gene families provides insights of decapod evolution.</title>
        <authorList>
            <person name="Jeong J.-H."/>
            <person name="Song I."/>
            <person name="Kim S."/>
            <person name="Choi T."/>
            <person name="Kim D."/>
            <person name="Ryu S."/>
            <person name="Kim W."/>
        </authorList>
    </citation>
    <scope>NUCLEOTIDE SEQUENCE [LARGE SCALE GENOMIC DNA]</scope>
    <source>
        <tissue evidence="2">Muscle</tissue>
    </source>
</reference>
<evidence type="ECO:0000313" key="3">
    <source>
        <dbReference type="Proteomes" id="UP000324222"/>
    </source>
</evidence>
<protein>
    <submittedName>
        <fullName evidence="2">Uncharacterized protein</fullName>
    </submittedName>
</protein>
<comment type="caution">
    <text evidence="2">The sequence shown here is derived from an EMBL/GenBank/DDBJ whole genome shotgun (WGS) entry which is preliminary data.</text>
</comment>
<dbReference type="Proteomes" id="UP000324222">
    <property type="component" value="Unassembled WGS sequence"/>
</dbReference>
<accession>A0A5B7FU26</accession>
<organism evidence="2 3">
    <name type="scientific">Portunus trituberculatus</name>
    <name type="common">Swimming crab</name>
    <name type="synonym">Neptunus trituberculatus</name>
    <dbReference type="NCBI Taxonomy" id="210409"/>
    <lineage>
        <taxon>Eukaryota</taxon>
        <taxon>Metazoa</taxon>
        <taxon>Ecdysozoa</taxon>
        <taxon>Arthropoda</taxon>
        <taxon>Crustacea</taxon>
        <taxon>Multicrustacea</taxon>
        <taxon>Malacostraca</taxon>
        <taxon>Eumalacostraca</taxon>
        <taxon>Eucarida</taxon>
        <taxon>Decapoda</taxon>
        <taxon>Pleocyemata</taxon>
        <taxon>Brachyura</taxon>
        <taxon>Eubrachyura</taxon>
        <taxon>Portunoidea</taxon>
        <taxon>Portunidae</taxon>
        <taxon>Portuninae</taxon>
        <taxon>Portunus</taxon>
    </lineage>
</organism>